<protein>
    <submittedName>
        <fullName evidence="1">Uncharacterized protein</fullName>
    </submittedName>
</protein>
<accession>A0AAD7S711</accession>
<gene>
    <name evidence="1" type="ORF">AAFF_G00011430</name>
</gene>
<reference evidence="1" key="1">
    <citation type="journal article" date="2023" name="Science">
        <title>Genome structures resolve the early diversification of teleost fishes.</title>
        <authorList>
            <person name="Parey E."/>
            <person name="Louis A."/>
            <person name="Montfort J."/>
            <person name="Bouchez O."/>
            <person name="Roques C."/>
            <person name="Iampietro C."/>
            <person name="Lluch J."/>
            <person name="Castinel A."/>
            <person name="Donnadieu C."/>
            <person name="Desvignes T."/>
            <person name="Floi Bucao C."/>
            <person name="Jouanno E."/>
            <person name="Wen M."/>
            <person name="Mejri S."/>
            <person name="Dirks R."/>
            <person name="Jansen H."/>
            <person name="Henkel C."/>
            <person name="Chen W.J."/>
            <person name="Zahm M."/>
            <person name="Cabau C."/>
            <person name="Klopp C."/>
            <person name="Thompson A.W."/>
            <person name="Robinson-Rechavi M."/>
            <person name="Braasch I."/>
            <person name="Lecointre G."/>
            <person name="Bobe J."/>
            <person name="Postlethwait J.H."/>
            <person name="Berthelot C."/>
            <person name="Roest Crollius H."/>
            <person name="Guiguen Y."/>
        </authorList>
    </citation>
    <scope>NUCLEOTIDE SEQUENCE</scope>
    <source>
        <strain evidence="1">NC1722</strain>
    </source>
</reference>
<proteinExistence type="predicted"/>
<dbReference type="EMBL" id="JAINUG010000101">
    <property type="protein sequence ID" value="KAJ8397089.1"/>
    <property type="molecule type" value="Genomic_DNA"/>
</dbReference>
<name>A0AAD7S711_9TELE</name>
<evidence type="ECO:0000313" key="1">
    <source>
        <dbReference type="EMBL" id="KAJ8397089.1"/>
    </source>
</evidence>
<sequence length="150" mass="16548">MDTMVAAMAFPDKEIIGKMPRFPPGLVHTSDNLLKDTFTALTLQAWLLNVASVLQRFQAKPITHLPDGDPELADDLKTGDAHRLSSQREFSLAGSIGESWAEGLEATQHTLCTVTALEMYATQAYAICKTDKLFTCYAMELWACMFQSGD</sequence>
<comment type="caution">
    <text evidence="1">The sequence shown here is derived from an EMBL/GenBank/DDBJ whole genome shotgun (WGS) entry which is preliminary data.</text>
</comment>
<keyword evidence="2" id="KW-1185">Reference proteome</keyword>
<dbReference type="AlphaFoldDB" id="A0AAD7S711"/>
<dbReference type="Proteomes" id="UP001221898">
    <property type="component" value="Unassembled WGS sequence"/>
</dbReference>
<organism evidence="1 2">
    <name type="scientific">Aldrovandia affinis</name>
    <dbReference type="NCBI Taxonomy" id="143900"/>
    <lineage>
        <taxon>Eukaryota</taxon>
        <taxon>Metazoa</taxon>
        <taxon>Chordata</taxon>
        <taxon>Craniata</taxon>
        <taxon>Vertebrata</taxon>
        <taxon>Euteleostomi</taxon>
        <taxon>Actinopterygii</taxon>
        <taxon>Neopterygii</taxon>
        <taxon>Teleostei</taxon>
        <taxon>Notacanthiformes</taxon>
        <taxon>Halosauridae</taxon>
        <taxon>Aldrovandia</taxon>
    </lineage>
</organism>
<evidence type="ECO:0000313" key="2">
    <source>
        <dbReference type="Proteomes" id="UP001221898"/>
    </source>
</evidence>